<dbReference type="SUPFAM" id="SSF56672">
    <property type="entry name" value="DNA/RNA polymerases"/>
    <property type="match status" value="1"/>
</dbReference>
<evidence type="ECO:0000259" key="1">
    <source>
        <dbReference type="Pfam" id="PF00078"/>
    </source>
</evidence>
<dbReference type="PANTHER" id="PTHR37984">
    <property type="entry name" value="PROTEIN CBG26694"/>
    <property type="match status" value="1"/>
</dbReference>
<gene>
    <name evidence="2" type="ORF">M513_14105</name>
</gene>
<dbReference type="Pfam" id="PF00078">
    <property type="entry name" value="RVT_1"/>
    <property type="match status" value="1"/>
</dbReference>
<dbReference type="InterPro" id="IPR043128">
    <property type="entry name" value="Rev_trsase/Diguanyl_cyclase"/>
</dbReference>
<reference evidence="2 3" key="1">
    <citation type="journal article" date="2014" name="Nat. Genet.">
        <title>Genome and transcriptome of the porcine whipworm Trichuris suis.</title>
        <authorList>
            <person name="Jex A.R."/>
            <person name="Nejsum P."/>
            <person name="Schwarz E.M."/>
            <person name="Hu L."/>
            <person name="Young N.D."/>
            <person name="Hall R.S."/>
            <person name="Korhonen P.K."/>
            <person name="Liao S."/>
            <person name="Thamsborg S."/>
            <person name="Xia J."/>
            <person name="Xu P."/>
            <person name="Wang S."/>
            <person name="Scheerlinck J.P."/>
            <person name="Hofmann A."/>
            <person name="Sternberg P.W."/>
            <person name="Wang J."/>
            <person name="Gasser R.B."/>
        </authorList>
    </citation>
    <scope>NUCLEOTIDE SEQUENCE [LARGE SCALE GENOMIC DNA]</scope>
    <source>
        <strain evidence="2">DCEP-RM93M</strain>
    </source>
</reference>
<organism evidence="2 3">
    <name type="scientific">Trichuris suis</name>
    <name type="common">pig whipworm</name>
    <dbReference type="NCBI Taxonomy" id="68888"/>
    <lineage>
        <taxon>Eukaryota</taxon>
        <taxon>Metazoa</taxon>
        <taxon>Ecdysozoa</taxon>
        <taxon>Nematoda</taxon>
        <taxon>Enoplea</taxon>
        <taxon>Dorylaimia</taxon>
        <taxon>Trichinellida</taxon>
        <taxon>Trichuridae</taxon>
        <taxon>Trichuris</taxon>
    </lineage>
</organism>
<dbReference type="PANTHER" id="PTHR37984:SF5">
    <property type="entry name" value="PROTEIN NYNRIN-LIKE"/>
    <property type="match status" value="1"/>
</dbReference>
<proteinExistence type="predicted"/>
<dbReference type="InterPro" id="IPR043502">
    <property type="entry name" value="DNA/RNA_pol_sf"/>
</dbReference>
<dbReference type="Proteomes" id="UP000030764">
    <property type="component" value="Unassembled WGS sequence"/>
</dbReference>
<dbReference type="EMBL" id="KL363898">
    <property type="protein sequence ID" value="KFD45018.1"/>
    <property type="molecule type" value="Genomic_DNA"/>
</dbReference>
<dbReference type="AlphaFoldDB" id="A0A085LJ72"/>
<evidence type="ECO:0000313" key="3">
    <source>
        <dbReference type="Proteomes" id="UP000030764"/>
    </source>
</evidence>
<dbReference type="InterPro" id="IPR000477">
    <property type="entry name" value="RT_dom"/>
</dbReference>
<feature type="domain" description="Reverse transcriptase" evidence="1">
    <location>
        <begin position="47"/>
        <end position="153"/>
    </location>
</feature>
<dbReference type="CDD" id="cd01647">
    <property type="entry name" value="RT_LTR"/>
    <property type="match status" value="1"/>
</dbReference>
<accession>A0A085LJ72</accession>
<dbReference type="Gene3D" id="3.10.10.10">
    <property type="entry name" value="HIV Type 1 Reverse Transcriptase, subunit A, domain 1"/>
    <property type="match status" value="1"/>
</dbReference>
<dbReference type="Gene3D" id="3.30.70.270">
    <property type="match status" value="1"/>
</dbReference>
<protein>
    <recommendedName>
        <fullName evidence="1">Reverse transcriptase domain-containing protein</fullName>
    </recommendedName>
</protein>
<name>A0A085LJ72_9BILA</name>
<keyword evidence="3" id="KW-1185">Reference proteome</keyword>
<dbReference type="InterPro" id="IPR050951">
    <property type="entry name" value="Retrovirus_Pol_polyprotein"/>
</dbReference>
<sequence length="163" mass="18033">MVSYDVKDLGHTFTSICAFFFSIGTGRASQLSCDATPLQLSRRSLLTLPNVEEELALLVGAALLSKLDASAGFWQIALSDKSSRLTTFITPFGRFCFKRLPFGISSAPEYFQSRMNDILAGLPGVLCHMDDILVFGSSEKEHDRRLRYVLEGLGSKSRKSKSR</sequence>
<evidence type="ECO:0000313" key="2">
    <source>
        <dbReference type="EMBL" id="KFD45018.1"/>
    </source>
</evidence>